<keyword evidence="2" id="KW-1133">Transmembrane helix</keyword>
<dbReference type="AlphaFoldDB" id="A0A180H3C0"/>
<organism evidence="3">
    <name type="scientific">Puccinia triticina (isolate 1-1 / race 1 (BBBD))</name>
    <name type="common">Brown leaf rust fungus</name>
    <dbReference type="NCBI Taxonomy" id="630390"/>
    <lineage>
        <taxon>Eukaryota</taxon>
        <taxon>Fungi</taxon>
        <taxon>Dikarya</taxon>
        <taxon>Basidiomycota</taxon>
        <taxon>Pucciniomycotina</taxon>
        <taxon>Pucciniomycetes</taxon>
        <taxon>Pucciniales</taxon>
        <taxon>Pucciniaceae</taxon>
        <taxon>Puccinia</taxon>
    </lineage>
</organism>
<name>A0A180H3C0_PUCT1</name>
<proteinExistence type="predicted"/>
<feature type="region of interest" description="Disordered" evidence="1">
    <location>
        <begin position="478"/>
        <end position="501"/>
    </location>
</feature>
<feature type="transmembrane region" description="Helical" evidence="2">
    <location>
        <begin position="406"/>
        <end position="432"/>
    </location>
</feature>
<feature type="transmembrane region" description="Helical" evidence="2">
    <location>
        <begin position="254"/>
        <end position="281"/>
    </location>
</feature>
<keyword evidence="2" id="KW-0812">Transmembrane</keyword>
<feature type="compositionally biased region" description="Acidic residues" evidence="1">
    <location>
        <begin position="490"/>
        <end position="499"/>
    </location>
</feature>
<gene>
    <name evidence="3" type="ORF">PTTG_12411</name>
</gene>
<evidence type="ECO:0000313" key="5">
    <source>
        <dbReference type="Proteomes" id="UP000005240"/>
    </source>
</evidence>
<reference evidence="3" key="1">
    <citation type="submission" date="2009-11" db="EMBL/GenBank/DDBJ databases">
        <authorList>
            <consortium name="The Broad Institute Genome Sequencing Platform"/>
            <person name="Ward D."/>
            <person name="Feldgarden M."/>
            <person name="Earl A."/>
            <person name="Young S.K."/>
            <person name="Zeng Q."/>
            <person name="Koehrsen M."/>
            <person name="Alvarado L."/>
            <person name="Berlin A."/>
            <person name="Bochicchio J."/>
            <person name="Borenstein D."/>
            <person name="Chapman S.B."/>
            <person name="Chen Z."/>
            <person name="Engels R."/>
            <person name="Freedman E."/>
            <person name="Gellesch M."/>
            <person name="Goldberg J."/>
            <person name="Griggs A."/>
            <person name="Gujja S."/>
            <person name="Heilman E."/>
            <person name="Heiman D."/>
            <person name="Hepburn T."/>
            <person name="Howarth C."/>
            <person name="Jen D."/>
            <person name="Larson L."/>
            <person name="Lewis B."/>
            <person name="Mehta T."/>
            <person name="Park D."/>
            <person name="Pearson M."/>
            <person name="Roberts A."/>
            <person name="Saif S."/>
            <person name="Shea T."/>
            <person name="Shenoy N."/>
            <person name="Sisk P."/>
            <person name="Stolte C."/>
            <person name="Sykes S."/>
            <person name="Thomson T."/>
            <person name="Walk T."/>
            <person name="White J."/>
            <person name="Yandava C."/>
            <person name="Izard J."/>
            <person name="Baranova O.V."/>
            <person name="Blanton J.M."/>
            <person name="Tanner A.C."/>
            <person name="Dewhirst F.E."/>
            <person name="Haas B."/>
            <person name="Nusbaum C."/>
            <person name="Birren B."/>
        </authorList>
    </citation>
    <scope>NUCLEOTIDE SEQUENCE [LARGE SCALE GENOMIC DNA]</scope>
    <source>
        <strain evidence="3">1-1 BBBD Race 1</strain>
    </source>
</reference>
<feature type="transmembrane region" description="Helical" evidence="2">
    <location>
        <begin position="452"/>
        <end position="472"/>
    </location>
</feature>
<reference evidence="3" key="2">
    <citation type="submission" date="2016-05" db="EMBL/GenBank/DDBJ databases">
        <title>Comparative analysis highlights variable genome content of wheat rusts and divergence of the mating loci.</title>
        <authorList>
            <person name="Cuomo C.A."/>
            <person name="Bakkeren G."/>
            <person name="Szabo L."/>
            <person name="Khalil H."/>
            <person name="Joly D."/>
            <person name="Goldberg J."/>
            <person name="Young S."/>
            <person name="Zeng Q."/>
            <person name="Fellers J."/>
        </authorList>
    </citation>
    <scope>NUCLEOTIDE SEQUENCE [LARGE SCALE GENOMIC DNA]</scope>
    <source>
        <strain evidence="3">1-1 BBBD Race 1</strain>
    </source>
</reference>
<dbReference type="EnsemblFungi" id="PTTG_12411-t43_1">
    <property type="protein sequence ID" value="PTTG_12411-t43_1-p1"/>
    <property type="gene ID" value="PTTG_12411"/>
</dbReference>
<evidence type="ECO:0000256" key="2">
    <source>
        <dbReference type="SAM" id="Phobius"/>
    </source>
</evidence>
<reference evidence="4 5" key="3">
    <citation type="journal article" date="2017" name="G3 (Bethesda)">
        <title>Comparative analysis highlights variable genome content of wheat rusts and divergence of the mating loci.</title>
        <authorList>
            <person name="Cuomo C.A."/>
            <person name="Bakkeren G."/>
            <person name="Khalil H.B."/>
            <person name="Panwar V."/>
            <person name="Joly D."/>
            <person name="Linning R."/>
            <person name="Sakthikumar S."/>
            <person name="Song X."/>
            <person name="Adiconis X."/>
            <person name="Fan L."/>
            <person name="Goldberg J.M."/>
            <person name="Levin J.Z."/>
            <person name="Young S."/>
            <person name="Zeng Q."/>
            <person name="Anikster Y."/>
            <person name="Bruce M."/>
            <person name="Wang M."/>
            <person name="Yin C."/>
            <person name="McCallum B."/>
            <person name="Szabo L.J."/>
            <person name="Hulbert S."/>
            <person name="Chen X."/>
            <person name="Fellers J.P."/>
        </authorList>
    </citation>
    <scope>NUCLEOTIDE SEQUENCE</scope>
    <source>
        <strain evidence="5">Isolate 1-1 / race 1 (BBBD)</strain>
        <strain evidence="4">isolate 1-1 / race 1 (BBBD)</strain>
    </source>
</reference>
<keyword evidence="5" id="KW-1185">Reference proteome</keyword>
<feature type="transmembrane region" description="Helical" evidence="2">
    <location>
        <begin position="126"/>
        <end position="150"/>
    </location>
</feature>
<feature type="transmembrane region" description="Helical" evidence="2">
    <location>
        <begin position="79"/>
        <end position="106"/>
    </location>
</feature>
<protein>
    <submittedName>
        <fullName evidence="3 4">Uncharacterized protein</fullName>
    </submittedName>
</protein>
<accession>A0A180H3C0</accession>
<dbReference type="EMBL" id="ADAS02000003">
    <property type="protein sequence ID" value="OAV99311.1"/>
    <property type="molecule type" value="Genomic_DNA"/>
</dbReference>
<feature type="compositionally biased region" description="Polar residues" evidence="1">
    <location>
        <begin position="630"/>
        <end position="674"/>
    </location>
</feature>
<dbReference type="OrthoDB" id="2499933at2759"/>
<sequence length="703" mass="77244">MSLGAGAAIPTTADEWSAILEKIELHARSPYSVKDKRVLWCQGIIVLLSGVLYLISLLRRASLNGIWCFKKDVEGYWHPNVHVAIPIVTIAHAAIQTAGIGLIVVADAPEDKVPTIVALNLTACSMLYYAGWTKVWAVLYALPSSIFRLRRRDVLGSTAMITKRRILSPNIFNRFILGGYLVGVLPIPWLAFTVYWVQEILDRLQIFRTTAQRLILTLSTSETPGTSLLLALRAATEIKSLQTAQEKALQNLRIFAGVWLAISVGALFIFLGGSFALLLALTGQIEILTKIQKQREMLISGSRSEFTTKSSHAPKILQTSGDEGQLPRHNFFSRLKAWVPTLGDDEDDDDLLGMPPTTTPPSYHVTRADELAKGSARISYLYDNATQINHASRKNHKQLVSYCVRFAWQAVFCTLIATSYIVLNIFVVCNVLDAPRSITLSQLLRTIEQWAAWSWGGGPGAVLGFLACVVAFSKNPILPQEPEKGPPSADQDEIDEEDDHSAQFRQHALTAEKLHIHGARDIGVCPVSLKPPSGALTDPGGISSWKGICPKMSFGSNSQISLSAPSRNQETSSEMSAKISRTQSPFQILSLTNSNFVQLKPAKPFPLTHLPKAGSHYQPSHLFTSKPRESSTGSPLAYTPSPNSSKSFHIRVQQNYPMPVQIPQSQSSDSQNFPRSPGARSIDAQSSAGRGHFDAIHQLRERD</sequence>
<evidence type="ECO:0000313" key="3">
    <source>
        <dbReference type="EMBL" id="OAV99311.1"/>
    </source>
</evidence>
<reference evidence="4" key="4">
    <citation type="submission" date="2025-05" db="UniProtKB">
        <authorList>
            <consortium name="EnsemblFungi"/>
        </authorList>
    </citation>
    <scope>IDENTIFICATION</scope>
    <source>
        <strain evidence="4">isolate 1-1 / race 1 (BBBD)</strain>
    </source>
</reference>
<dbReference type="VEuPathDB" id="FungiDB:PTTG_12411"/>
<evidence type="ECO:0000313" key="4">
    <source>
        <dbReference type="EnsemblFungi" id="PTTG_12411-t43_1-p1"/>
    </source>
</evidence>
<feature type="transmembrane region" description="Helical" evidence="2">
    <location>
        <begin position="171"/>
        <end position="197"/>
    </location>
</feature>
<dbReference type="Proteomes" id="UP000005240">
    <property type="component" value="Unassembled WGS sequence"/>
</dbReference>
<feature type="region of interest" description="Disordered" evidence="1">
    <location>
        <begin position="560"/>
        <end position="579"/>
    </location>
</feature>
<feature type="transmembrane region" description="Helical" evidence="2">
    <location>
        <begin position="37"/>
        <end position="58"/>
    </location>
</feature>
<keyword evidence="2" id="KW-0472">Membrane</keyword>
<evidence type="ECO:0000256" key="1">
    <source>
        <dbReference type="SAM" id="MobiDB-lite"/>
    </source>
</evidence>
<feature type="region of interest" description="Disordered" evidence="1">
    <location>
        <begin position="610"/>
        <end position="703"/>
    </location>
</feature>
<feature type="compositionally biased region" description="Basic and acidic residues" evidence="1">
    <location>
        <begin position="691"/>
        <end position="703"/>
    </location>
</feature>